<protein>
    <recommendedName>
        <fullName evidence="3">GTP cyclohydrolase 1 type 2 homolog</fullName>
    </recommendedName>
</protein>
<dbReference type="Proteomes" id="UP000886812">
    <property type="component" value="Unassembled WGS sequence"/>
</dbReference>
<evidence type="ECO:0000256" key="5">
    <source>
        <dbReference type="PIRSR" id="PIRSR602678-1"/>
    </source>
</evidence>
<organism evidence="6 7">
    <name type="scientific">Candidatus Spyradosoma merdigallinarum</name>
    <dbReference type="NCBI Taxonomy" id="2840950"/>
    <lineage>
        <taxon>Bacteria</taxon>
        <taxon>Pseudomonadati</taxon>
        <taxon>Verrucomicrobiota</taxon>
        <taxon>Opitutia</taxon>
        <taxon>Opitutia incertae sedis</taxon>
        <taxon>Candidatus Spyradosoma</taxon>
    </lineage>
</organism>
<feature type="binding site" evidence="5">
    <location>
        <position position="218"/>
    </location>
    <ligand>
        <name>a divalent metal cation</name>
        <dbReference type="ChEBI" id="CHEBI:60240"/>
        <label>1</label>
    </ligand>
</feature>
<evidence type="ECO:0000256" key="3">
    <source>
        <dbReference type="ARBA" id="ARBA00022112"/>
    </source>
</evidence>
<dbReference type="GO" id="GO:0046872">
    <property type="term" value="F:metal ion binding"/>
    <property type="evidence" value="ECO:0007669"/>
    <property type="project" value="UniProtKB-KW"/>
</dbReference>
<comment type="subunit">
    <text evidence="2">Homohexamer.</text>
</comment>
<evidence type="ECO:0000313" key="7">
    <source>
        <dbReference type="Proteomes" id="UP000886812"/>
    </source>
</evidence>
<dbReference type="InterPro" id="IPR036069">
    <property type="entry name" value="DUF34/NIF3_sf"/>
</dbReference>
<gene>
    <name evidence="6" type="ORF">IAC75_05580</name>
</gene>
<dbReference type="AlphaFoldDB" id="A0A9D1T1H8"/>
<feature type="binding site" evidence="5">
    <location>
        <position position="66"/>
    </location>
    <ligand>
        <name>a divalent metal cation</name>
        <dbReference type="ChEBI" id="CHEBI:60240"/>
        <label>1</label>
    </ligand>
</feature>
<sequence>MPTLRELTEYCDARTARAGIVDFPGAVNGLQVENDGNVAKIGAAVDAGLRVFEEAARRGIDFLIVHHGLFWRPQQPVTGTVFRKFKTCFDANLAVYGCHLPLDAHREIGNNAVLARELGLSVLSWELEFNGTAFAAVCRGIPRAELAARLRRLFPETFRAIECGGENPERIAILSGSGNAAVPALASLGCDTLVTGEIKEENFVRAQDENLNLYPCGHYATERAGVCALAAELSEKFSLPWEFVGFPNPL</sequence>
<comment type="similarity">
    <text evidence="1">Belongs to the GTP cyclohydrolase I type 2/NIF3 family.</text>
</comment>
<dbReference type="InterPro" id="IPR002678">
    <property type="entry name" value="DUF34/NIF3"/>
</dbReference>
<proteinExistence type="inferred from homology"/>
<evidence type="ECO:0000256" key="1">
    <source>
        <dbReference type="ARBA" id="ARBA00006964"/>
    </source>
</evidence>
<feature type="binding site" evidence="5">
    <location>
        <position position="67"/>
    </location>
    <ligand>
        <name>a divalent metal cation</name>
        <dbReference type="ChEBI" id="CHEBI:60240"/>
        <label>1</label>
    </ligand>
</feature>
<dbReference type="FunFam" id="3.40.1390.30:FF:000001">
    <property type="entry name" value="GTP cyclohydrolase 1 type 2"/>
    <property type="match status" value="1"/>
</dbReference>
<reference evidence="6" key="2">
    <citation type="journal article" date="2021" name="PeerJ">
        <title>Extensive microbial diversity within the chicken gut microbiome revealed by metagenomics and culture.</title>
        <authorList>
            <person name="Gilroy R."/>
            <person name="Ravi A."/>
            <person name="Getino M."/>
            <person name="Pursley I."/>
            <person name="Horton D.L."/>
            <person name="Alikhan N.F."/>
            <person name="Baker D."/>
            <person name="Gharbi K."/>
            <person name="Hall N."/>
            <person name="Watson M."/>
            <person name="Adriaenssens E.M."/>
            <person name="Foster-Nyarko E."/>
            <person name="Jarju S."/>
            <person name="Secka A."/>
            <person name="Antonio M."/>
            <person name="Oren A."/>
            <person name="Chaudhuri R.R."/>
            <person name="La Ragione R."/>
            <person name="Hildebrand F."/>
            <person name="Pallen M.J."/>
        </authorList>
    </citation>
    <scope>NUCLEOTIDE SEQUENCE</scope>
    <source>
        <strain evidence="6">10669</strain>
    </source>
</reference>
<dbReference type="Gene3D" id="3.40.1390.30">
    <property type="entry name" value="NIF3 (NGG1p interacting factor 3)-like"/>
    <property type="match status" value="2"/>
</dbReference>
<accession>A0A9D1T1H8</accession>
<dbReference type="EMBL" id="DVOG01000145">
    <property type="protein sequence ID" value="HIV04600.1"/>
    <property type="molecule type" value="Genomic_DNA"/>
</dbReference>
<feature type="binding site" evidence="5">
    <location>
        <position position="103"/>
    </location>
    <ligand>
        <name>a divalent metal cation</name>
        <dbReference type="ChEBI" id="CHEBI:60240"/>
        <label>1</label>
    </ligand>
</feature>
<dbReference type="Pfam" id="PF01784">
    <property type="entry name" value="DUF34_NIF3"/>
    <property type="match status" value="1"/>
</dbReference>
<evidence type="ECO:0000256" key="4">
    <source>
        <dbReference type="ARBA" id="ARBA00022723"/>
    </source>
</evidence>
<dbReference type="PANTHER" id="PTHR13799:SF14">
    <property type="entry name" value="GTP CYCLOHYDROLASE 1 TYPE 2 HOMOLOG"/>
    <property type="match status" value="1"/>
</dbReference>
<feature type="binding site" evidence="5">
    <location>
        <position position="222"/>
    </location>
    <ligand>
        <name>a divalent metal cation</name>
        <dbReference type="ChEBI" id="CHEBI:60240"/>
        <label>1</label>
    </ligand>
</feature>
<dbReference type="GO" id="GO:0005737">
    <property type="term" value="C:cytoplasm"/>
    <property type="evidence" value="ECO:0007669"/>
    <property type="project" value="TreeGrafter"/>
</dbReference>
<evidence type="ECO:0000313" key="6">
    <source>
        <dbReference type="EMBL" id="HIV04600.1"/>
    </source>
</evidence>
<evidence type="ECO:0000256" key="2">
    <source>
        <dbReference type="ARBA" id="ARBA00011643"/>
    </source>
</evidence>
<dbReference type="SUPFAM" id="SSF102705">
    <property type="entry name" value="NIF3 (NGG1p interacting factor 3)-like"/>
    <property type="match status" value="1"/>
</dbReference>
<dbReference type="PANTHER" id="PTHR13799">
    <property type="entry name" value="NGG1 INTERACTING FACTOR 3"/>
    <property type="match status" value="1"/>
</dbReference>
<name>A0A9D1T1H8_9BACT</name>
<dbReference type="NCBIfam" id="TIGR00486">
    <property type="entry name" value="YbgI_SA1388"/>
    <property type="match status" value="1"/>
</dbReference>
<comment type="caution">
    <text evidence="6">The sequence shown here is derived from an EMBL/GenBank/DDBJ whole genome shotgun (WGS) entry which is preliminary data.</text>
</comment>
<keyword evidence="4 5" id="KW-0479">Metal-binding</keyword>
<reference evidence="6" key="1">
    <citation type="submission" date="2020-10" db="EMBL/GenBank/DDBJ databases">
        <authorList>
            <person name="Gilroy R."/>
        </authorList>
    </citation>
    <scope>NUCLEOTIDE SEQUENCE</scope>
    <source>
        <strain evidence="6">10669</strain>
    </source>
</reference>